<evidence type="ECO:0000259" key="11">
    <source>
        <dbReference type="PROSITE" id="PS51278"/>
    </source>
</evidence>
<dbReference type="OrthoDB" id="9763290at2"/>
<dbReference type="InterPro" id="IPR017932">
    <property type="entry name" value="GATase_2_dom"/>
</dbReference>
<dbReference type="PANTHER" id="PTHR43284">
    <property type="entry name" value="ASPARAGINE SYNTHETASE (GLUTAMINE-HYDROLYZING)"/>
    <property type="match status" value="1"/>
</dbReference>
<feature type="binding site" evidence="9">
    <location>
        <position position="262"/>
    </location>
    <ligand>
        <name>ATP</name>
        <dbReference type="ChEBI" id="CHEBI:30616"/>
    </ligand>
</feature>
<evidence type="ECO:0000256" key="6">
    <source>
        <dbReference type="ARBA" id="ARBA00022962"/>
    </source>
</evidence>
<dbReference type="CDD" id="cd00712">
    <property type="entry name" value="AsnB"/>
    <property type="match status" value="1"/>
</dbReference>
<dbReference type="InterPro" id="IPR014729">
    <property type="entry name" value="Rossmann-like_a/b/a_fold"/>
</dbReference>
<dbReference type="GO" id="GO:0006529">
    <property type="term" value="P:asparagine biosynthetic process"/>
    <property type="evidence" value="ECO:0007669"/>
    <property type="project" value="UniProtKB-KW"/>
</dbReference>
<keyword evidence="4 9" id="KW-0547">Nucleotide-binding</keyword>
<feature type="active site" description="For GATase activity" evidence="8">
    <location>
        <position position="2"/>
    </location>
</feature>
<dbReference type="SUPFAM" id="SSF56235">
    <property type="entry name" value="N-terminal nucleophile aminohydrolases (Ntn hydrolases)"/>
    <property type="match status" value="1"/>
</dbReference>
<dbReference type="PROSITE" id="PS51278">
    <property type="entry name" value="GATASE_TYPE_2"/>
    <property type="match status" value="1"/>
</dbReference>
<dbReference type="PANTHER" id="PTHR43284:SF1">
    <property type="entry name" value="ASPARAGINE SYNTHETASE"/>
    <property type="match status" value="1"/>
</dbReference>
<evidence type="ECO:0000256" key="7">
    <source>
        <dbReference type="ARBA" id="ARBA00048741"/>
    </source>
</evidence>
<dbReference type="PIRSF" id="PIRSF001589">
    <property type="entry name" value="Asn_synthetase_glu-h"/>
    <property type="match status" value="1"/>
</dbReference>
<dbReference type="Pfam" id="PF13522">
    <property type="entry name" value="GATase_6"/>
    <property type="match status" value="1"/>
</dbReference>
<dbReference type="GO" id="GO:0005829">
    <property type="term" value="C:cytosol"/>
    <property type="evidence" value="ECO:0007669"/>
    <property type="project" value="TreeGrafter"/>
</dbReference>
<keyword evidence="13" id="KW-1185">Reference proteome</keyword>
<feature type="domain" description="Glutamine amidotransferase type-2" evidence="11">
    <location>
        <begin position="2"/>
        <end position="213"/>
    </location>
</feature>
<evidence type="ECO:0000256" key="3">
    <source>
        <dbReference type="ARBA" id="ARBA00012737"/>
    </source>
</evidence>
<keyword evidence="5 9" id="KW-0067">ATP-binding</keyword>
<dbReference type="EC" id="6.3.5.4" evidence="3"/>
<keyword evidence="8" id="KW-0061">Asparagine biosynthesis</keyword>
<evidence type="ECO:0000256" key="2">
    <source>
        <dbReference type="ARBA" id="ARBA00005752"/>
    </source>
</evidence>
<dbReference type="Gene3D" id="3.60.20.10">
    <property type="entry name" value="Glutamine Phosphoribosylpyrophosphate, subunit 1, domain 1"/>
    <property type="match status" value="1"/>
</dbReference>
<comment type="similarity">
    <text evidence="2">Belongs to the asparagine synthetase family.</text>
</comment>
<feature type="site" description="Important for beta-aspartyl-AMP intermediate formation" evidence="10">
    <location>
        <position position="364"/>
    </location>
</feature>
<dbReference type="Proteomes" id="UP000198596">
    <property type="component" value="Unassembled WGS sequence"/>
</dbReference>
<dbReference type="InterPro" id="IPR006426">
    <property type="entry name" value="Asn_synth_AEB"/>
</dbReference>
<proteinExistence type="inferred from homology"/>
<dbReference type="SUPFAM" id="SSF52402">
    <property type="entry name" value="Adenine nucleotide alpha hydrolases-like"/>
    <property type="match status" value="1"/>
</dbReference>
<keyword evidence="6 8" id="KW-0315">Glutamine amidotransferase</keyword>
<evidence type="ECO:0000256" key="4">
    <source>
        <dbReference type="ARBA" id="ARBA00022741"/>
    </source>
</evidence>
<organism evidence="12 13">
    <name type="scientific">Flavobacterium xueshanense</name>
    <dbReference type="NCBI Taxonomy" id="935223"/>
    <lineage>
        <taxon>Bacteria</taxon>
        <taxon>Pseudomonadati</taxon>
        <taxon>Bacteroidota</taxon>
        <taxon>Flavobacteriia</taxon>
        <taxon>Flavobacteriales</taxon>
        <taxon>Flavobacteriaceae</taxon>
        <taxon>Flavobacterium</taxon>
    </lineage>
</organism>
<keyword evidence="8" id="KW-0028">Amino-acid biosynthesis</keyword>
<comment type="pathway">
    <text evidence="1">Amino-acid biosynthesis; L-asparagine biosynthesis; L-asparagine from L-aspartate (L-Gln route): step 1/1.</text>
</comment>
<dbReference type="Gene3D" id="3.40.50.620">
    <property type="entry name" value="HUPs"/>
    <property type="match status" value="1"/>
</dbReference>
<accession>A0A1I2DDU0</accession>
<dbReference type="STRING" id="935223.SAMN04488131_10436"/>
<reference evidence="13" key="1">
    <citation type="submission" date="2016-10" db="EMBL/GenBank/DDBJ databases">
        <authorList>
            <person name="Varghese N."/>
            <person name="Submissions S."/>
        </authorList>
    </citation>
    <scope>NUCLEOTIDE SEQUENCE [LARGE SCALE GENOMIC DNA]</scope>
    <source>
        <strain evidence="13">CGMCC 1.9227</strain>
    </source>
</reference>
<dbReference type="GO" id="GO:0004066">
    <property type="term" value="F:asparagine synthase (glutamine-hydrolyzing) activity"/>
    <property type="evidence" value="ECO:0007669"/>
    <property type="project" value="UniProtKB-EC"/>
</dbReference>
<gene>
    <name evidence="12" type="ORF">SAMN04488131_10436</name>
</gene>
<feature type="binding site" evidence="9">
    <location>
        <begin position="362"/>
        <end position="363"/>
    </location>
    <ligand>
        <name>ATP</name>
        <dbReference type="ChEBI" id="CHEBI:30616"/>
    </ligand>
</feature>
<comment type="catalytic activity">
    <reaction evidence="7">
        <text>L-aspartate + L-glutamine + ATP + H2O = L-asparagine + L-glutamate + AMP + diphosphate + H(+)</text>
        <dbReference type="Rhea" id="RHEA:12228"/>
        <dbReference type="ChEBI" id="CHEBI:15377"/>
        <dbReference type="ChEBI" id="CHEBI:15378"/>
        <dbReference type="ChEBI" id="CHEBI:29985"/>
        <dbReference type="ChEBI" id="CHEBI:29991"/>
        <dbReference type="ChEBI" id="CHEBI:30616"/>
        <dbReference type="ChEBI" id="CHEBI:33019"/>
        <dbReference type="ChEBI" id="CHEBI:58048"/>
        <dbReference type="ChEBI" id="CHEBI:58359"/>
        <dbReference type="ChEBI" id="CHEBI:456215"/>
        <dbReference type="EC" id="6.3.5.4"/>
    </reaction>
</comment>
<dbReference type="GO" id="GO:0005524">
    <property type="term" value="F:ATP binding"/>
    <property type="evidence" value="ECO:0007669"/>
    <property type="project" value="UniProtKB-KW"/>
</dbReference>
<evidence type="ECO:0000256" key="9">
    <source>
        <dbReference type="PIRSR" id="PIRSR001589-2"/>
    </source>
</evidence>
<feature type="binding site" evidence="9">
    <location>
        <position position="101"/>
    </location>
    <ligand>
        <name>L-glutamine</name>
        <dbReference type="ChEBI" id="CHEBI:58359"/>
    </ligand>
</feature>
<evidence type="ECO:0000313" key="13">
    <source>
        <dbReference type="Proteomes" id="UP000198596"/>
    </source>
</evidence>
<name>A0A1I2DDU0_9FLAO</name>
<protein>
    <recommendedName>
        <fullName evidence="3">asparagine synthase (glutamine-hydrolyzing)</fullName>
        <ecNumber evidence="3">6.3.5.4</ecNumber>
    </recommendedName>
</protein>
<evidence type="ECO:0000256" key="10">
    <source>
        <dbReference type="PIRSR" id="PIRSR001589-3"/>
    </source>
</evidence>
<evidence type="ECO:0000256" key="1">
    <source>
        <dbReference type="ARBA" id="ARBA00005187"/>
    </source>
</evidence>
<evidence type="ECO:0000256" key="8">
    <source>
        <dbReference type="PIRSR" id="PIRSR001589-1"/>
    </source>
</evidence>
<evidence type="ECO:0000256" key="5">
    <source>
        <dbReference type="ARBA" id="ARBA00022840"/>
    </source>
</evidence>
<evidence type="ECO:0000313" key="12">
    <source>
        <dbReference type="EMBL" id="SFE78677.1"/>
    </source>
</evidence>
<dbReference type="NCBIfam" id="TIGR01536">
    <property type="entry name" value="asn_synth_AEB"/>
    <property type="match status" value="1"/>
</dbReference>
<dbReference type="InterPro" id="IPR001962">
    <property type="entry name" value="Asn_synthase"/>
</dbReference>
<dbReference type="RefSeq" id="WP_091203800.1">
    <property type="nucleotide sequence ID" value="NZ_FONQ01000004.1"/>
</dbReference>
<dbReference type="Pfam" id="PF00733">
    <property type="entry name" value="Asn_synthase"/>
    <property type="match status" value="1"/>
</dbReference>
<sequence length="615" mass="71448">MCGINGILHLQSQKKVDERNLIKMRDSLEHRGPDDKGLFIENNIGLGHRRLSILDVSLAGHQPFLSEDGRYIMVYNGEIYNYKEFYPELKSSGFDIKTTSDTEVLMKLFQLHGLKMLNRLNGMFAFAIWDKLEKKLTLVRDRMGVKPLYYSFYNETFYFASEQKALFTAGVPLKMAQDGLEEYIFNRFVAGENTLYQNIKKVLPGHSMTIHEGGKTTTQKWWNLKKEIQNQPKIKNPVEWFRETFDDSVKMRMVSDVPVGVLLSGGLDSSSVLASLHHQKYKDIQTFNMGFKEKEHNEAHLAKMMAEKFNYGFHTMQLEDKNLYDQLISSTYFQDEPITHLSEPHILAVSQMAKPAVKVLLSGEGADELMGGYVRYKALKYPSLLNSIATISNIELFSKKPRYEKLRRYAQISKKSDLVIYNGSNIYPNDIAQNFGINTPPTNEYRRKIYKEAKSLYPDNLRRQALYFDQHTYLCSLLDRNDRCTMGASIECREPFLDPRLIIGLGSLDDKWLFSGKKWKFILKKAMEERLPNEILNFRKVGLSAPWGDYITKSPAFKDELDSFSKSDLFQIPYFEHINIHKLLLNLQKGDTRMTPYIMPLFMMHIWMKTYATKF</sequence>
<dbReference type="CDD" id="cd01991">
    <property type="entry name" value="Asn_synthase_B_C"/>
    <property type="match status" value="1"/>
</dbReference>
<dbReference type="InterPro" id="IPR051786">
    <property type="entry name" value="ASN_synthetase/amidase"/>
</dbReference>
<dbReference type="InterPro" id="IPR029055">
    <property type="entry name" value="Ntn_hydrolases_N"/>
</dbReference>
<dbReference type="InterPro" id="IPR033738">
    <property type="entry name" value="AsnB_N"/>
</dbReference>
<dbReference type="AlphaFoldDB" id="A0A1I2DDU0"/>
<dbReference type="EMBL" id="FONQ01000004">
    <property type="protein sequence ID" value="SFE78677.1"/>
    <property type="molecule type" value="Genomic_DNA"/>
</dbReference>